<evidence type="ECO:0000313" key="8">
    <source>
        <dbReference type="EMBL" id="PSC06169.1"/>
    </source>
</evidence>
<name>A0A2T1HXE8_9HYPH</name>
<feature type="domain" description="Dihydroxy-acid/6-phosphogluconate dehydratase N-terminal" evidence="6">
    <location>
        <begin position="42"/>
        <end position="352"/>
    </location>
</feature>
<dbReference type="SUPFAM" id="SSF52016">
    <property type="entry name" value="LeuD/IlvD-like"/>
    <property type="match status" value="1"/>
</dbReference>
<keyword evidence="9" id="KW-1185">Reference proteome</keyword>
<reference evidence="9" key="1">
    <citation type="submission" date="2018-03" db="EMBL/GenBank/DDBJ databases">
        <authorList>
            <person name="Sun L."/>
            <person name="Liu H."/>
            <person name="Chen W."/>
            <person name="Huang K."/>
            <person name="Liu W."/>
            <person name="Gao X."/>
        </authorList>
    </citation>
    <scope>NUCLEOTIDE SEQUENCE [LARGE SCALE GENOMIC DNA]</scope>
    <source>
        <strain evidence="9">SH9</strain>
    </source>
</reference>
<dbReference type="NCBIfam" id="NF004784">
    <property type="entry name" value="PRK06131.1"/>
    <property type="match status" value="1"/>
</dbReference>
<protein>
    <submittedName>
        <fullName evidence="8">Dihydroxy-acid dehydratase</fullName>
        <ecNumber evidence="8">4.2.1.9</ecNumber>
    </submittedName>
</protein>
<dbReference type="InterPro" id="IPR037237">
    <property type="entry name" value="IlvD/EDD_N"/>
</dbReference>
<dbReference type="Pfam" id="PF00920">
    <property type="entry name" value="ILVD_EDD_N"/>
    <property type="match status" value="1"/>
</dbReference>
<dbReference type="InterPro" id="IPR052352">
    <property type="entry name" value="Sugar_Degrad_Dehydratases"/>
</dbReference>
<dbReference type="Proteomes" id="UP000239772">
    <property type="component" value="Unassembled WGS sequence"/>
</dbReference>
<dbReference type="FunFam" id="3.50.30.80:FF:000001">
    <property type="entry name" value="Dihydroxy-acid dehydratase"/>
    <property type="match status" value="1"/>
</dbReference>
<organism evidence="8 9">
    <name type="scientific">Alsobacter soli</name>
    <dbReference type="NCBI Taxonomy" id="2109933"/>
    <lineage>
        <taxon>Bacteria</taxon>
        <taxon>Pseudomonadati</taxon>
        <taxon>Pseudomonadota</taxon>
        <taxon>Alphaproteobacteria</taxon>
        <taxon>Hyphomicrobiales</taxon>
        <taxon>Alsobacteraceae</taxon>
        <taxon>Alsobacter</taxon>
    </lineage>
</organism>
<dbReference type="EMBL" id="PVZS01000004">
    <property type="protein sequence ID" value="PSC06169.1"/>
    <property type="molecule type" value="Genomic_DNA"/>
</dbReference>
<evidence type="ECO:0000313" key="9">
    <source>
        <dbReference type="Proteomes" id="UP000239772"/>
    </source>
</evidence>
<dbReference type="PANTHER" id="PTHR43183:SF1">
    <property type="entry name" value="HYPOTHETICAL DIHYDROXY-ACID DEHYDRATASE (EUROFUNG)-RELATED"/>
    <property type="match status" value="1"/>
</dbReference>
<gene>
    <name evidence="8" type="ORF">SLNSH_05050</name>
</gene>
<evidence type="ECO:0000256" key="2">
    <source>
        <dbReference type="ARBA" id="ARBA00022723"/>
    </source>
</evidence>
<dbReference type="PANTHER" id="PTHR43183">
    <property type="entry name" value="HYPOTHETICAL DIHYDROXYACID DEHYDRATASE (EUROFUNG)-RELATED"/>
    <property type="match status" value="1"/>
</dbReference>
<feature type="domain" description="Dihydroxy-acid/6-phosphogluconate dehydratase C-terminal" evidence="7">
    <location>
        <begin position="363"/>
        <end position="557"/>
    </location>
</feature>
<dbReference type="InterPro" id="IPR000581">
    <property type="entry name" value="ILV_EDD_N"/>
</dbReference>
<dbReference type="InterPro" id="IPR056740">
    <property type="entry name" value="ILV_EDD_C"/>
</dbReference>
<proteinExistence type="inferred from homology"/>
<sequence length="575" mass="61540">MSTPPRRTLRSQAWFGGDSKDSFIHRSWMKNNGLPNDAFDGRPVIGICNTFSELTPCNAHFRGLVEHIKAGVLEAGGLPLEFPVFSCGESNLRPTAMLFRNLASMDVEESIRGNPMDGVVLMAGCDKTTPSLLMGAASCDLPTILISGGPMLNGKFRGMDIGSGTDVWKFSEDVRAGVMSRDDFMAAENAMSRSPGHCMTMGTASTMASMAESLGVTLPGNAAYPAVDAHRARLARLTGRRIVAMVHEDLRLSQVLTKKAFANAIRMNAAIGGSTNAVVHLLAIAGRVGVNLTLDCWDHFGRDVPTLVNLMPSGQYLMEDFCYAGGIPAVMQELSDVLDLDVLTVTGRNLGEAIAGARNYNPDVIRPRGNPLLAHGGIAVLRGNLAPNGAILKPSAASPELMRHRGRAVVFNSIEDYKARVDDPALDIDESCVMVLQNCGPKGYPGMAEVGNMALPKKLLERGVRDMVRISDARMSGTAFGTVVLHAAPEAAVGGPIALVRDGDAIELDVEARRLHVDVSDDELARRKAAWSAPAPAMKGGYQSLYVERVLQADRGADLDFLVGCRGHDVPRESH</sequence>
<comment type="caution">
    <text evidence="8">The sequence shown here is derived from an EMBL/GenBank/DDBJ whole genome shotgun (WGS) entry which is preliminary data.</text>
</comment>
<dbReference type="OrthoDB" id="7793094at2"/>
<dbReference type="Gene3D" id="3.50.30.80">
    <property type="entry name" value="IlvD/EDD C-terminal domain-like"/>
    <property type="match status" value="1"/>
</dbReference>
<evidence type="ECO:0000256" key="4">
    <source>
        <dbReference type="ARBA" id="ARBA00023014"/>
    </source>
</evidence>
<dbReference type="AlphaFoldDB" id="A0A2T1HXE8"/>
<dbReference type="EC" id="4.2.1.9" evidence="8"/>
<evidence type="ECO:0000256" key="1">
    <source>
        <dbReference type="ARBA" id="ARBA00006486"/>
    </source>
</evidence>
<comment type="similarity">
    <text evidence="1">Belongs to the IlvD/Edd family.</text>
</comment>
<keyword evidence="3" id="KW-0408">Iron</keyword>
<accession>A0A2T1HXE8</accession>
<dbReference type="NCBIfam" id="NF009560">
    <property type="entry name" value="PRK13017.1"/>
    <property type="match status" value="1"/>
</dbReference>
<keyword evidence="5 8" id="KW-0456">Lyase</keyword>
<keyword evidence="4" id="KW-0411">Iron-sulfur</keyword>
<dbReference type="RefSeq" id="WP_106335577.1">
    <property type="nucleotide sequence ID" value="NZ_PVZS01000004.1"/>
</dbReference>
<dbReference type="GO" id="GO:0051536">
    <property type="term" value="F:iron-sulfur cluster binding"/>
    <property type="evidence" value="ECO:0007669"/>
    <property type="project" value="UniProtKB-KW"/>
</dbReference>
<dbReference type="GO" id="GO:0004160">
    <property type="term" value="F:dihydroxy-acid dehydratase activity"/>
    <property type="evidence" value="ECO:0007669"/>
    <property type="project" value="UniProtKB-EC"/>
</dbReference>
<evidence type="ECO:0000256" key="5">
    <source>
        <dbReference type="ARBA" id="ARBA00023239"/>
    </source>
</evidence>
<dbReference type="SUPFAM" id="SSF143975">
    <property type="entry name" value="IlvD/EDD N-terminal domain-like"/>
    <property type="match status" value="1"/>
</dbReference>
<keyword evidence="2" id="KW-0479">Metal-binding</keyword>
<evidence type="ECO:0000259" key="6">
    <source>
        <dbReference type="Pfam" id="PF00920"/>
    </source>
</evidence>
<dbReference type="GO" id="GO:0046872">
    <property type="term" value="F:metal ion binding"/>
    <property type="evidence" value="ECO:0007669"/>
    <property type="project" value="UniProtKB-KW"/>
</dbReference>
<evidence type="ECO:0000256" key="3">
    <source>
        <dbReference type="ARBA" id="ARBA00023004"/>
    </source>
</evidence>
<dbReference type="InterPro" id="IPR042096">
    <property type="entry name" value="Dihydro-acid_dehy_C"/>
</dbReference>
<dbReference type="Pfam" id="PF24877">
    <property type="entry name" value="ILV_EDD_C"/>
    <property type="match status" value="1"/>
</dbReference>
<evidence type="ECO:0000259" key="7">
    <source>
        <dbReference type="Pfam" id="PF24877"/>
    </source>
</evidence>